<comment type="caution">
    <text evidence="1">The sequence shown here is derived from an EMBL/GenBank/DDBJ whole genome shotgun (WGS) entry which is preliminary data.</text>
</comment>
<reference evidence="1 2" key="1">
    <citation type="journal article" date="2019" name="G3 (Bethesda)">
        <title>Sequencing of a Wild Apple (Malus baccata) Genome Unravels the Differences Between Cultivated and Wild Apple Species Regarding Disease Resistance and Cold Tolerance.</title>
        <authorList>
            <person name="Chen X."/>
        </authorList>
    </citation>
    <scope>NUCLEOTIDE SEQUENCE [LARGE SCALE GENOMIC DNA]</scope>
    <source>
        <strain evidence="2">cv. Shandingzi</strain>
        <tissue evidence="1">Leaves</tissue>
    </source>
</reference>
<evidence type="ECO:0000313" key="2">
    <source>
        <dbReference type="Proteomes" id="UP000315295"/>
    </source>
</evidence>
<sequence length="113" mass="12646">MAVQQRGWFWPSNPSAIHVAATFAIIVTHTGRRKLMAALGANMSYACIGLWWRYDDHGGSGWIPFRPTPLCYPGNSWRPTPPDISAHDSATHDSCQFYTCISIMDTSSCYLHL</sequence>
<keyword evidence="2" id="KW-1185">Reference proteome</keyword>
<evidence type="ECO:0000313" key="1">
    <source>
        <dbReference type="EMBL" id="TQE04074.1"/>
    </source>
</evidence>
<name>A0A540MZ81_MALBA</name>
<dbReference type="AlphaFoldDB" id="A0A540MZ81"/>
<dbReference type="EMBL" id="VIEB01000146">
    <property type="protein sequence ID" value="TQE04074.1"/>
    <property type="molecule type" value="Genomic_DNA"/>
</dbReference>
<organism evidence="1 2">
    <name type="scientific">Malus baccata</name>
    <name type="common">Siberian crab apple</name>
    <name type="synonym">Pyrus baccata</name>
    <dbReference type="NCBI Taxonomy" id="106549"/>
    <lineage>
        <taxon>Eukaryota</taxon>
        <taxon>Viridiplantae</taxon>
        <taxon>Streptophyta</taxon>
        <taxon>Embryophyta</taxon>
        <taxon>Tracheophyta</taxon>
        <taxon>Spermatophyta</taxon>
        <taxon>Magnoliopsida</taxon>
        <taxon>eudicotyledons</taxon>
        <taxon>Gunneridae</taxon>
        <taxon>Pentapetalae</taxon>
        <taxon>rosids</taxon>
        <taxon>fabids</taxon>
        <taxon>Rosales</taxon>
        <taxon>Rosaceae</taxon>
        <taxon>Amygdaloideae</taxon>
        <taxon>Maleae</taxon>
        <taxon>Malus</taxon>
    </lineage>
</organism>
<proteinExistence type="predicted"/>
<gene>
    <name evidence="1" type="ORF">C1H46_010294</name>
</gene>
<protein>
    <submittedName>
        <fullName evidence="1">Uncharacterized protein</fullName>
    </submittedName>
</protein>
<accession>A0A540MZ81</accession>
<dbReference type="Proteomes" id="UP000315295">
    <property type="component" value="Unassembled WGS sequence"/>
</dbReference>